<evidence type="ECO:0000313" key="5">
    <source>
        <dbReference type="Proteomes" id="UP001596138"/>
    </source>
</evidence>
<feature type="transmembrane region" description="Helical" evidence="2">
    <location>
        <begin position="91"/>
        <end position="112"/>
    </location>
</feature>
<evidence type="ECO:0000256" key="2">
    <source>
        <dbReference type="SAM" id="Phobius"/>
    </source>
</evidence>
<comment type="caution">
    <text evidence="4">The sequence shown here is derived from an EMBL/GenBank/DDBJ whole genome shotgun (WGS) entry which is preliminary data.</text>
</comment>
<dbReference type="Proteomes" id="UP001596138">
    <property type="component" value="Unassembled WGS sequence"/>
</dbReference>
<feature type="transmembrane region" description="Helical" evidence="2">
    <location>
        <begin position="251"/>
        <end position="272"/>
    </location>
</feature>
<dbReference type="InterPro" id="IPR003675">
    <property type="entry name" value="Rce1/LyrA-like_dom"/>
</dbReference>
<accession>A0ABW1SVS5</accession>
<dbReference type="EMBL" id="JBHSTI010000002">
    <property type="protein sequence ID" value="MFC6236496.1"/>
    <property type="molecule type" value="Genomic_DNA"/>
</dbReference>
<evidence type="ECO:0000313" key="4">
    <source>
        <dbReference type="EMBL" id="MFC6236496.1"/>
    </source>
</evidence>
<feature type="transmembrane region" description="Helical" evidence="2">
    <location>
        <begin position="38"/>
        <end position="59"/>
    </location>
</feature>
<evidence type="ECO:0000259" key="3">
    <source>
        <dbReference type="Pfam" id="PF02517"/>
    </source>
</evidence>
<keyword evidence="2" id="KW-0472">Membrane</keyword>
<gene>
    <name evidence="4" type="ORF">ACFQGU_01300</name>
</gene>
<evidence type="ECO:0000256" key="1">
    <source>
        <dbReference type="SAM" id="MobiDB-lite"/>
    </source>
</evidence>
<dbReference type="Pfam" id="PF02517">
    <property type="entry name" value="Rce1-like"/>
    <property type="match status" value="1"/>
</dbReference>
<sequence>MSSTDGTPDQPAEAAERPGPPALAPETAPRTIPDRRTLLAEVWLVLWVSIAASALRSFVSLVDSLTKGTPLRQQTTTLITTYVIDRPWLDFMYQATRIGLALIPVLLVIHLLRRSGEGARTIGFDLRDWKRDLLRGAALAAGIGGVGLVFYLIAYNMGFSVRIAAVTLEGGWWNAAYPILYAAYNAIVEEVIVLAYLLHRADQLGWKPWKALGTSAFLRGAYHLYQGFGGFVGNIAMGLVFGVLYRRWRRVMPFVVAHFLIDAVAFVGYALLGGKVSWLP</sequence>
<keyword evidence="2" id="KW-1133">Transmembrane helix</keyword>
<keyword evidence="5" id="KW-1185">Reference proteome</keyword>
<proteinExistence type="predicted"/>
<feature type="region of interest" description="Disordered" evidence="1">
    <location>
        <begin position="1"/>
        <end position="29"/>
    </location>
</feature>
<dbReference type="EC" id="3.4.-.-" evidence="4"/>
<feature type="transmembrane region" description="Helical" evidence="2">
    <location>
        <begin position="220"/>
        <end position="245"/>
    </location>
</feature>
<feature type="transmembrane region" description="Helical" evidence="2">
    <location>
        <begin position="133"/>
        <end position="155"/>
    </location>
</feature>
<protein>
    <submittedName>
        <fullName evidence="4">CPBP family intramembrane glutamic endopeptidase</fullName>
        <ecNumber evidence="4">3.4.-.-</ecNumber>
    </submittedName>
</protein>
<dbReference type="GO" id="GO:0016787">
    <property type="term" value="F:hydrolase activity"/>
    <property type="evidence" value="ECO:0007669"/>
    <property type="project" value="UniProtKB-KW"/>
</dbReference>
<organism evidence="4 5">
    <name type="scientific">Longivirga aurantiaca</name>
    <dbReference type="NCBI Taxonomy" id="1837743"/>
    <lineage>
        <taxon>Bacteria</taxon>
        <taxon>Bacillati</taxon>
        <taxon>Actinomycetota</taxon>
        <taxon>Actinomycetes</taxon>
        <taxon>Sporichthyales</taxon>
        <taxon>Sporichthyaceae</taxon>
        <taxon>Longivirga</taxon>
    </lineage>
</organism>
<feature type="domain" description="CAAX prenyl protease 2/Lysostaphin resistance protein A-like" evidence="3">
    <location>
        <begin position="172"/>
        <end position="264"/>
    </location>
</feature>
<dbReference type="RefSeq" id="WP_386763541.1">
    <property type="nucleotide sequence ID" value="NZ_JBHSTI010000002.1"/>
</dbReference>
<keyword evidence="4" id="KW-0378">Hydrolase</keyword>
<name>A0ABW1SVS5_9ACTN</name>
<reference evidence="5" key="1">
    <citation type="journal article" date="2019" name="Int. J. Syst. Evol. Microbiol.">
        <title>The Global Catalogue of Microorganisms (GCM) 10K type strain sequencing project: providing services to taxonomists for standard genome sequencing and annotation.</title>
        <authorList>
            <consortium name="The Broad Institute Genomics Platform"/>
            <consortium name="The Broad Institute Genome Sequencing Center for Infectious Disease"/>
            <person name="Wu L."/>
            <person name="Ma J."/>
        </authorList>
    </citation>
    <scope>NUCLEOTIDE SEQUENCE [LARGE SCALE GENOMIC DNA]</scope>
    <source>
        <strain evidence="5">CGMCC 4.7317</strain>
    </source>
</reference>
<keyword evidence="2" id="KW-0812">Transmembrane</keyword>